<dbReference type="EMBL" id="CZKA01000006">
    <property type="protein sequence ID" value="CUR54216.1"/>
    <property type="molecule type" value="Genomic_DNA"/>
</dbReference>
<dbReference type="AlphaFoldDB" id="A0A2P2BWT6"/>
<proteinExistence type="predicted"/>
<reference evidence="1" key="1">
    <citation type="submission" date="2015-08" db="EMBL/GenBank/DDBJ databases">
        <authorList>
            <person name="Babu N.S."/>
            <person name="Beckwith C.J."/>
            <person name="Beseler K.G."/>
            <person name="Brison A."/>
            <person name="Carone J.V."/>
            <person name="Caskin T.P."/>
            <person name="Diamond M."/>
            <person name="Durham M.E."/>
            <person name="Foxe J.M."/>
            <person name="Go M."/>
            <person name="Henderson B.A."/>
            <person name="Jones I.B."/>
            <person name="McGettigan J.A."/>
            <person name="Micheletti S.J."/>
            <person name="Nasrallah M.E."/>
            <person name="Ortiz D."/>
            <person name="Piller C.R."/>
            <person name="Privatt S.R."/>
            <person name="Schneider S.L."/>
            <person name="Sharp S."/>
            <person name="Smith T.C."/>
            <person name="Stanton J.D."/>
            <person name="Ullery H.E."/>
            <person name="Wilson R.J."/>
            <person name="Serrano M.G."/>
            <person name="Buck G."/>
            <person name="Lee V."/>
            <person name="Wang Y."/>
            <person name="Carvalho R."/>
            <person name="Voegtly L."/>
            <person name="Shi R."/>
            <person name="Duckworth R."/>
            <person name="Johnson A."/>
            <person name="Loviza R."/>
            <person name="Walstead R."/>
            <person name="Shah Z."/>
            <person name="Kiflezghi M."/>
            <person name="Wade K."/>
            <person name="Ball S.L."/>
            <person name="Bradley K.W."/>
            <person name="Asai D.J."/>
            <person name="Bowman C.A."/>
            <person name="Russell D.A."/>
            <person name="Pope W.H."/>
            <person name="Jacobs-Sera D."/>
            <person name="Hendrix R.W."/>
            <person name="Hatfull G.F."/>
        </authorList>
    </citation>
    <scope>NUCLEOTIDE SEQUENCE</scope>
</reference>
<name>A0A2P2BWT6_9ZZZZ</name>
<evidence type="ECO:0000313" key="1">
    <source>
        <dbReference type="EMBL" id="CUR54216.1"/>
    </source>
</evidence>
<protein>
    <submittedName>
        <fullName evidence="1">Uncharacterized protein</fullName>
    </submittedName>
</protein>
<organism evidence="1">
    <name type="scientific">metagenome</name>
    <dbReference type="NCBI Taxonomy" id="256318"/>
    <lineage>
        <taxon>unclassified sequences</taxon>
        <taxon>metagenomes</taxon>
    </lineage>
</organism>
<gene>
    <name evidence="1" type="ORF">NOCA2140039</name>
</gene>
<sequence length="206" mass="22723">MDADWEAQGSIELGFDARPMVPLYAKISGSVVRSWGTRSAEALDEALTRVDLETLQRRVEESEEFSALVGRAMQAAGDSLLQDKRRLLGRLIAEATLDDALIDDNIIWVDILASIDAPHVRCMEAVRRAEQEAAASGEQEPVAEASEKPYVRRIQDAANGYPSPIIRTLSNLGLIQGTVNWDESSRVTGMTRHGERLLSYLREGNS</sequence>
<accession>A0A2P2BWT6</accession>